<evidence type="ECO:0000256" key="1">
    <source>
        <dbReference type="SAM" id="MobiDB-lite"/>
    </source>
</evidence>
<dbReference type="PANTHER" id="PTHR32027">
    <property type="entry name" value="CYTOSINE DEAMINASE"/>
    <property type="match status" value="1"/>
</dbReference>
<feature type="compositionally biased region" description="Pro residues" evidence="1">
    <location>
        <begin position="32"/>
        <end position="41"/>
    </location>
</feature>
<dbReference type="EMBL" id="KE747844">
    <property type="protein sequence ID" value="RMZ74636.1"/>
    <property type="molecule type" value="Genomic_DNA"/>
</dbReference>
<dbReference type="AlphaFoldDB" id="A0A3M7MJC4"/>
<protein>
    <submittedName>
        <fullName evidence="2">Cytosine deaminase</fullName>
    </submittedName>
</protein>
<feature type="region of interest" description="Disordered" evidence="1">
    <location>
        <begin position="19"/>
        <end position="53"/>
    </location>
</feature>
<keyword evidence="3" id="KW-1185">Reference proteome</keyword>
<dbReference type="PANTHER" id="PTHR32027:SF0">
    <property type="entry name" value="CYTOSINE DEAMINASE"/>
    <property type="match status" value="1"/>
</dbReference>
<feature type="region of interest" description="Disordered" evidence="1">
    <location>
        <begin position="939"/>
        <end position="959"/>
    </location>
</feature>
<evidence type="ECO:0000313" key="2">
    <source>
        <dbReference type="EMBL" id="RMZ74636.1"/>
    </source>
</evidence>
<accession>A0A3M7MJC4</accession>
<dbReference type="InterPro" id="IPR032466">
    <property type="entry name" value="Metal_Hydrolase"/>
</dbReference>
<reference evidence="2 3" key="1">
    <citation type="journal article" date="2014" name="PLoS ONE">
        <title>De novo Genome Assembly of the Fungal Plant Pathogen Pyrenophora semeniperda.</title>
        <authorList>
            <person name="Soliai M.M."/>
            <person name="Meyer S.E."/>
            <person name="Udall J.A."/>
            <person name="Elzinga D.E."/>
            <person name="Hermansen R.A."/>
            <person name="Bodily P.M."/>
            <person name="Hart A.A."/>
            <person name="Coleman C.E."/>
        </authorList>
    </citation>
    <scope>NUCLEOTIDE SEQUENCE [LARGE SCALE GENOMIC DNA]</scope>
    <source>
        <strain evidence="2 3">CCB06</strain>
        <tissue evidence="2">Mycelium</tissue>
    </source>
</reference>
<feature type="region of interest" description="Disordered" evidence="1">
    <location>
        <begin position="490"/>
        <end position="509"/>
    </location>
</feature>
<dbReference type="Proteomes" id="UP000265663">
    <property type="component" value="Unassembled WGS sequence"/>
</dbReference>
<sequence length="1141" mass="126439">MEARQWRWKVDKRATFSGDASRFRSTVSSANPPNPNNPWPPRASEEMESMLDQELGKPLSRITNVRIPHQPFSSLWDIAIKDGRIASVDAHSSSSVHNGSDTLDGGNRLIAPSLCHAHIHLDKCFLLQDPKFVDLQIESGDFKEAMEMTGNAKSRFEEDDLLRRGKRLIEESVQHGVTAMRAFVEVDGVVQLKCLHAGLALKQSFKDRCEVQICTFAQLPLFSGEDGGVEVRKLMTIAASYENVEVLGSTPYVEDDEEKAKGNVRWITQLALEHRKHVDLHLDYFLEEEKQPLVWETLDIIKELEWERKGRDKLITLGHCTRLTRFRNDEWAHLRQEVGSLPVSFVGLPTSDLFMMRTPENVRGTLPVIELINEHGFDAAIAVNNVGNAFTPYGNCDPLSIASLGVGLYQAGTKKDAELLYETVSSRAKSAIGCEPTSLVLKPGQPADFVLFDRMDSGWHCRKSVVEVVYDAGDIRQTVSVQPIQVNIMDTPDFTEAPPPPAESPYTEGLGYSAATDGDSGQIHPHSLLSLRPVTTISEVVDIFLSNIKLRFGNDSAEIAKIFNVLGAFRAGKTSKKDTLVAIRMALGNQEDLKQDLMNVLFHRDADWGMGDFDFSYHPPANPPSSNPHFLQPTHQPQTHLPSMSPTLFGGSQAYLSSTPAVSRGYVGDLGYGQSALQTPSHFGTPNTFTSPHVTKPLAYAHHMRESYETDTNAQIQRFSHVPKLDHMRYGWEQTEHEPTPSYNQYWSRESNPVLGRAQSFASHHLDPSALPYEKHEHEVSSPKKEASAAASPSILGVPIAVPVGQLLEDLHEPMRKRRRQDSTAHFQSRDGIPQDTGNVGTGDNEPIHPENNIQSAVPTLPKKEHAETHTQERAGSGPYIHNLCGKGFSTRSKVKKHHWGTKMDDLETTTGCWARNNKPNVSWNEHPSCQEAPAIKKATPAVKRQRPPRRRAPAVSARAPTYDLPQTYTAPHDPHNETLIFGDPGLYHAHRLPVRTSFDNLLSAVNVAAQVDAPQPLGRIDSVVSHLDAQAAATEHTRQYISSWQDASGTPQKESAYGHNHPYTTQGLGISYSLQDTHVPHVPVDVAPATQWATHALTTPAVSPTNGIWNYDGVPALDNMQGSGATLYPSFSPQSERKDR</sequence>
<feature type="region of interest" description="Disordered" evidence="1">
    <location>
        <begin position="815"/>
        <end position="854"/>
    </location>
</feature>
<organism evidence="2 3">
    <name type="scientific">Pyrenophora seminiperda CCB06</name>
    <dbReference type="NCBI Taxonomy" id="1302712"/>
    <lineage>
        <taxon>Eukaryota</taxon>
        <taxon>Fungi</taxon>
        <taxon>Dikarya</taxon>
        <taxon>Ascomycota</taxon>
        <taxon>Pezizomycotina</taxon>
        <taxon>Dothideomycetes</taxon>
        <taxon>Pleosporomycetidae</taxon>
        <taxon>Pleosporales</taxon>
        <taxon>Pleosporineae</taxon>
        <taxon>Pleosporaceae</taxon>
        <taxon>Pyrenophora</taxon>
    </lineage>
</organism>
<dbReference type="GO" id="GO:0016814">
    <property type="term" value="F:hydrolase activity, acting on carbon-nitrogen (but not peptide) bonds, in cyclic amidines"/>
    <property type="evidence" value="ECO:0007669"/>
    <property type="project" value="TreeGrafter"/>
</dbReference>
<dbReference type="OrthoDB" id="10266980at2759"/>
<dbReference type="InterPro" id="IPR011059">
    <property type="entry name" value="Metal-dep_hydrolase_composite"/>
</dbReference>
<evidence type="ECO:0000313" key="3">
    <source>
        <dbReference type="Proteomes" id="UP000265663"/>
    </source>
</evidence>
<dbReference type="Gene3D" id="3.20.20.140">
    <property type="entry name" value="Metal-dependent hydrolases"/>
    <property type="match status" value="1"/>
</dbReference>
<name>A0A3M7MJC4_9PLEO</name>
<dbReference type="InterPro" id="IPR052349">
    <property type="entry name" value="Metallo-hydrolase_Enzymes"/>
</dbReference>
<feature type="compositionally biased region" description="Basic residues" evidence="1">
    <location>
        <begin position="944"/>
        <end position="953"/>
    </location>
</feature>
<dbReference type="SUPFAM" id="SSF51338">
    <property type="entry name" value="Composite domain of metallo-dependent hydrolases"/>
    <property type="match status" value="1"/>
</dbReference>
<proteinExistence type="predicted"/>
<gene>
    <name evidence="2" type="ORF">GMOD_00003698</name>
</gene>
<dbReference type="SUPFAM" id="SSF51556">
    <property type="entry name" value="Metallo-dependent hydrolases"/>
    <property type="match status" value="1"/>
</dbReference>
<dbReference type="Gene3D" id="2.30.40.10">
    <property type="entry name" value="Urease, subunit C, domain 1"/>
    <property type="match status" value="1"/>
</dbReference>